<feature type="compositionally biased region" description="Basic residues" evidence="9">
    <location>
        <begin position="1"/>
        <end position="14"/>
    </location>
</feature>
<evidence type="ECO:0000256" key="7">
    <source>
        <dbReference type="ARBA" id="ARBA00023242"/>
    </source>
</evidence>
<dbReference type="PANTHER" id="PTHR13264">
    <property type="entry name" value="GCIP-INTERACTING PROTEIN P29"/>
    <property type="match status" value="1"/>
</dbReference>
<comment type="similarity">
    <text evidence="2 8">Belongs to the SYF2 family.</text>
</comment>
<feature type="compositionally biased region" description="Basic and acidic residues" evidence="9">
    <location>
        <begin position="37"/>
        <end position="55"/>
    </location>
</feature>
<feature type="compositionally biased region" description="Basic and acidic residues" evidence="9">
    <location>
        <begin position="90"/>
        <end position="130"/>
    </location>
</feature>
<sequence length="314" mass="36306">MPPKRKAASRATRSKAKEIKSGKEEEEHPIQQQNDAAAHDKDEVTTDETADKSIEAIELSEENENEDTSNETSANTDATASSSSGGLAERMQKLNELRKRRRTEVEQGNRRDRNLEFQRSKENPRLEARYERKREEALKILEKQDAKDKGEDYERKQFWKYSAESVDAWEKKMAKKAKMANNGFTDYTQEAHKKYVKLVSDFKPDMAAYSEKKLESIARAIRNGEDPTAIASIANSVDYASVDDKPSKEALDRLAADVKKQIIKRETRSRDRKETTDDISWINEKNRVFNQKIARFYDRYTKEIRENLERGTAL</sequence>
<evidence type="ECO:0000256" key="1">
    <source>
        <dbReference type="ARBA" id="ARBA00004123"/>
    </source>
</evidence>
<evidence type="ECO:0000256" key="3">
    <source>
        <dbReference type="ARBA" id="ARBA00014745"/>
    </source>
</evidence>
<dbReference type="GO" id="GO:0071013">
    <property type="term" value="C:catalytic step 2 spliceosome"/>
    <property type="evidence" value="ECO:0007669"/>
    <property type="project" value="TreeGrafter"/>
</dbReference>
<keyword evidence="11" id="KW-1185">Reference proteome</keyword>
<protein>
    <recommendedName>
        <fullName evidence="3 8">Pre-mRNA-splicing factor SYF2</fullName>
    </recommendedName>
</protein>
<dbReference type="GO" id="GO:0000398">
    <property type="term" value="P:mRNA splicing, via spliceosome"/>
    <property type="evidence" value="ECO:0007669"/>
    <property type="project" value="UniProtKB-UniRule"/>
</dbReference>
<organism evidence="10 11">
    <name type="scientific">Apophysomyces ossiformis</name>
    <dbReference type="NCBI Taxonomy" id="679940"/>
    <lineage>
        <taxon>Eukaryota</taxon>
        <taxon>Fungi</taxon>
        <taxon>Fungi incertae sedis</taxon>
        <taxon>Mucoromycota</taxon>
        <taxon>Mucoromycotina</taxon>
        <taxon>Mucoromycetes</taxon>
        <taxon>Mucorales</taxon>
        <taxon>Mucorineae</taxon>
        <taxon>Mucoraceae</taxon>
        <taxon>Apophysomyces</taxon>
    </lineage>
</organism>
<name>A0A8H7BZK8_9FUNG</name>
<evidence type="ECO:0000256" key="2">
    <source>
        <dbReference type="ARBA" id="ARBA00010028"/>
    </source>
</evidence>
<dbReference type="GO" id="GO:0000974">
    <property type="term" value="C:Prp19 complex"/>
    <property type="evidence" value="ECO:0007669"/>
    <property type="project" value="TreeGrafter"/>
</dbReference>
<comment type="caution">
    <text evidence="10">The sequence shown here is derived from an EMBL/GenBank/DDBJ whole genome shotgun (WGS) entry which is preliminary data.</text>
</comment>
<comment type="function">
    <text evidence="8">Involved in pre-mRNA splicing.</text>
</comment>
<feature type="region of interest" description="Disordered" evidence="9">
    <location>
        <begin position="1"/>
        <end position="130"/>
    </location>
</feature>
<dbReference type="Proteomes" id="UP000605846">
    <property type="component" value="Unassembled WGS sequence"/>
</dbReference>
<evidence type="ECO:0000313" key="11">
    <source>
        <dbReference type="Proteomes" id="UP000605846"/>
    </source>
</evidence>
<evidence type="ECO:0000256" key="6">
    <source>
        <dbReference type="ARBA" id="ARBA00023187"/>
    </source>
</evidence>
<evidence type="ECO:0000256" key="9">
    <source>
        <dbReference type="SAM" id="MobiDB-lite"/>
    </source>
</evidence>
<proteinExistence type="inferred from homology"/>
<reference evidence="10" key="1">
    <citation type="submission" date="2020-01" db="EMBL/GenBank/DDBJ databases">
        <title>Genome Sequencing of Three Apophysomyces-Like Fungal Strains Confirms a Novel Fungal Genus in the Mucoromycota with divergent Burkholderia-like Endosymbiotic Bacteria.</title>
        <authorList>
            <person name="Stajich J.E."/>
            <person name="Macias A.M."/>
            <person name="Carter-House D."/>
            <person name="Lovett B."/>
            <person name="Kasson L.R."/>
            <person name="Berry K."/>
            <person name="Grigoriev I."/>
            <person name="Chang Y."/>
            <person name="Spatafora J."/>
            <person name="Kasson M.T."/>
        </authorList>
    </citation>
    <scope>NUCLEOTIDE SEQUENCE</scope>
    <source>
        <strain evidence="10">NRRL A-21654</strain>
    </source>
</reference>
<dbReference type="AlphaFoldDB" id="A0A8H7BZK8"/>
<evidence type="ECO:0000256" key="5">
    <source>
        <dbReference type="ARBA" id="ARBA00022728"/>
    </source>
</evidence>
<keyword evidence="5 8" id="KW-0747">Spliceosome</keyword>
<comment type="subunit">
    <text evidence="8">May be part of a spliceosome complex.</text>
</comment>
<dbReference type="OrthoDB" id="199717at2759"/>
<feature type="compositionally biased region" description="Acidic residues" evidence="9">
    <location>
        <begin position="58"/>
        <end position="69"/>
    </location>
</feature>
<evidence type="ECO:0000313" key="10">
    <source>
        <dbReference type="EMBL" id="KAF7732779.1"/>
    </source>
</evidence>
<dbReference type="Pfam" id="PF08231">
    <property type="entry name" value="SYF2"/>
    <property type="match status" value="1"/>
</dbReference>
<comment type="subcellular location">
    <subcellularLocation>
        <location evidence="1 8">Nucleus</location>
    </subcellularLocation>
</comment>
<keyword evidence="4 8" id="KW-0507">mRNA processing</keyword>
<feature type="compositionally biased region" description="Low complexity" evidence="9">
    <location>
        <begin position="70"/>
        <end position="89"/>
    </location>
</feature>
<dbReference type="EMBL" id="JABAYA010000001">
    <property type="protein sequence ID" value="KAF7732779.1"/>
    <property type="molecule type" value="Genomic_DNA"/>
</dbReference>
<gene>
    <name evidence="10" type="ORF">EC973_000052</name>
</gene>
<dbReference type="GO" id="GO:0071014">
    <property type="term" value="C:post-mRNA release spliceosomal complex"/>
    <property type="evidence" value="ECO:0007669"/>
    <property type="project" value="TreeGrafter"/>
</dbReference>
<evidence type="ECO:0000256" key="4">
    <source>
        <dbReference type="ARBA" id="ARBA00022664"/>
    </source>
</evidence>
<keyword evidence="7 8" id="KW-0539">Nucleus</keyword>
<keyword evidence="6 8" id="KW-0508">mRNA splicing</keyword>
<dbReference type="InterPro" id="IPR013260">
    <property type="entry name" value="mRNA_splic_SYF2"/>
</dbReference>
<evidence type="ECO:0000256" key="8">
    <source>
        <dbReference type="RuleBase" id="RU367148"/>
    </source>
</evidence>
<feature type="compositionally biased region" description="Basic and acidic residues" evidence="9">
    <location>
        <begin position="15"/>
        <end position="29"/>
    </location>
</feature>
<dbReference type="PANTHER" id="PTHR13264:SF5">
    <property type="entry name" value="PRE-MRNA-SPLICING FACTOR SYF2"/>
    <property type="match status" value="1"/>
</dbReference>
<accession>A0A8H7BZK8</accession>